<dbReference type="InterPro" id="IPR002716">
    <property type="entry name" value="PIN_dom"/>
</dbReference>
<dbReference type="InterPro" id="IPR050556">
    <property type="entry name" value="Type_II_TA_system_RNase"/>
</dbReference>
<evidence type="ECO:0000313" key="9">
    <source>
        <dbReference type="EMBL" id="VAX08450.1"/>
    </source>
</evidence>
<evidence type="ECO:0000256" key="2">
    <source>
        <dbReference type="ARBA" id="ARBA00022649"/>
    </source>
</evidence>
<reference evidence="9" key="1">
    <citation type="submission" date="2018-06" db="EMBL/GenBank/DDBJ databases">
        <authorList>
            <person name="Zhirakovskaya E."/>
        </authorList>
    </citation>
    <scope>NUCLEOTIDE SEQUENCE</scope>
</reference>
<dbReference type="GO" id="GO:0046872">
    <property type="term" value="F:metal ion binding"/>
    <property type="evidence" value="ECO:0007669"/>
    <property type="project" value="UniProtKB-KW"/>
</dbReference>
<protein>
    <submittedName>
        <fullName evidence="9">VapC toxin protein</fullName>
    </submittedName>
</protein>
<gene>
    <name evidence="9" type="ORF">MNBD_GAMMA26-2122</name>
</gene>
<dbReference type="HAMAP" id="MF_00265">
    <property type="entry name" value="VapC_Nob1"/>
    <property type="match status" value="1"/>
</dbReference>
<dbReference type="SUPFAM" id="SSF88723">
    <property type="entry name" value="PIN domain-like"/>
    <property type="match status" value="1"/>
</dbReference>
<evidence type="ECO:0000256" key="6">
    <source>
        <dbReference type="ARBA" id="ARBA00022842"/>
    </source>
</evidence>
<dbReference type="InterPro" id="IPR029060">
    <property type="entry name" value="PIN-like_dom_sf"/>
</dbReference>
<name>A0A3B1BDI2_9ZZZZ</name>
<dbReference type="InterPro" id="IPR022907">
    <property type="entry name" value="VapC_family"/>
</dbReference>
<keyword evidence="6" id="KW-0460">Magnesium</keyword>
<dbReference type="Gene3D" id="3.40.50.1010">
    <property type="entry name" value="5'-nuclease"/>
    <property type="match status" value="1"/>
</dbReference>
<keyword evidence="4" id="KW-0479">Metal-binding</keyword>
<dbReference type="AlphaFoldDB" id="A0A3B1BDI2"/>
<comment type="similarity">
    <text evidence="7">Belongs to the PINc/VapC protein family.</text>
</comment>
<evidence type="ECO:0000256" key="7">
    <source>
        <dbReference type="ARBA" id="ARBA00038093"/>
    </source>
</evidence>
<organism evidence="9">
    <name type="scientific">hydrothermal vent metagenome</name>
    <dbReference type="NCBI Taxonomy" id="652676"/>
    <lineage>
        <taxon>unclassified sequences</taxon>
        <taxon>metagenomes</taxon>
        <taxon>ecological metagenomes</taxon>
    </lineage>
</organism>
<evidence type="ECO:0000256" key="1">
    <source>
        <dbReference type="ARBA" id="ARBA00001946"/>
    </source>
</evidence>
<dbReference type="GO" id="GO:0016787">
    <property type="term" value="F:hydrolase activity"/>
    <property type="evidence" value="ECO:0007669"/>
    <property type="project" value="UniProtKB-KW"/>
</dbReference>
<dbReference type="EMBL" id="UOFX01000036">
    <property type="protein sequence ID" value="VAX08450.1"/>
    <property type="molecule type" value="Genomic_DNA"/>
</dbReference>
<keyword evidence="2" id="KW-1277">Toxin-antitoxin system</keyword>
<evidence type="ECO:0000259" key="8">
    <source>
        <dbReference type="Pfam" id="PF01850"/>
    </source>
</evidence>
<sequence length="133" mass="15314">MYMLDTNICIYVLKNHSDELRHKFKAIKNICISSVTYGELCFGIENGDKSMMPSRKKQLDIFTQRLLIDPWDEDAARHYGFIRALLKKQGTLIGNNDLLIASHARSINAVLVTNNVREFNRVPDLSIENWISD</sequence>
<feature type="domain" description="PIN" evidence="8">
    <location>
        <begin position="2"/>
        <end position="123"/>
    </location>
</feature>
<keyword evidence="5" id="KW-0378">Hydrolase</keyword>
<dbReference type="GO" id="GO:0004540">
    <property type="term" value="F:RNA nuclease activity"/>
    <property type="evidence" value="ECO:0007669"/>
    <property type="project" value="InterPro"/>
</dbReference>
<evidence type="ECO:0000256" key="5">
    <source>
        <dbReference type="ARBA" id="ARBA00022801"/>
    </source>
</evidence>
<comment type="cofactor">
    <cofactor evidence="1">
        <name>Mg(2+)</name>
        <dbReference type="ChEBI" id="CHEBI:18420"/>
    </cofactor>
</comment>
<evidence type="ECO:0000256" key="3">
    <source>
        <dbReference type="ARBA" id="ARBA00022722"/>
    </source>
</evidence>
<dbReference type="PANTHER" id="PTHR33653">
    <property type="entry name" value="RIBONUCLEASE VAPC2"/>
    <property type="match status" value="1"/>
</dbReference>
<evidence type="ECO:0000256" key="4">
    <source>
        <dbReference type="ARBA" id="ARBA00022723"/>
    </source>
</evidence>
<accession>A0A3B1BDI2</accession>
<keyword evidence="3" id="KW-0540">Nuclease</keyword>
<proteinExistence type="inferred from homology"/>
<dbReference type="Pfam" id="PF01850">
    <property type="entry name" value="PIN"/>
    <property type="match status" value="1"/>
</dbReference>
<dbReference type="PANTHER" id="PTHR33653:SF1">
    <property type="entry name" value="RIBONUCLEASE VAPC2"/>
    <property type="match status" value="1"/>
</dbReference>